<dbReference type="Proteomes" id="UP000000585">
    <property type="component" value="Chromosome"/>
</dbReference>
<proteinExistence type="predicted"/>
<gene>
    <name evidence="1" type="ordered locus">SP_1581</name>
</gene>
<organism evidence="1 2">
    <name type="scientific">Streptococcus pneumoniae serotype 4 (strain ATCC BAA-334 / TIGR4)</name>
    <dbReference type="NCBI Taxonomy" id="170187"/>
    <lineage>
        <taxon>Bacteria</taxon>
        <taxon>Bacillati</taxon>
        <taxon>Bacillota</taxon>
        <taxon>Bacilli</taxon>
        <taxon>Lactobacillales</taxon>
        <taxon>Streptococcaceae</taxon>
        <taxon>Streptococcus</taxon>
    </lineage>
</organism>
<dbReference type="KEGG" id="spn:SP_1581"/>
<reference evidence="1 2" key="1">
    <citation type="journal article" date="2001" name="Science">
        <title>Complete genome sequence of a virulent isolate of Streptococcus pneumoniae.</title>
        <authorList>
            <person name="Tettelin H."/>
            <person name="Nelson K.E."/>
            <person name="Paulsen I.T."/>
            <person name="Eisen J.A."/>
            <person name="Read T.D."/>
            <person name="Peterson S."/>
            <person name="Heidelberg J."/>
            <person name="DeBoy R.T."/>
            <person name="Haft D.H."/>
            <person name="Dodson R.J."/>
            <person name="Durkin A.S."/>
            <person name="Gwinn M."/>
            <person name="Kolonay J.F."/>
            <person name="Nelson W.C."/>
            <person name="Peterson J.D."/>
            <person name="Umayam L.A."/>
            <person name="White O."/>
            <person name="Salzberg S.L."/>
            <person name="Lewis M.R."/>
            <person name="Radune D."/>
            <person name="Holtzapple E."/>
            <person name="Khouri H."/>
            <person name="Wolf A.M."/>
            <person name="Utterback T.R."/>
            <person name="Hansen C.L."/>
            <person name="McDonald L.A."/>
            <person name="Feldblyum T.V."/>
            <person name="Angiuoli S."/>
            <person name="Dickinson T."/>
            <person name="Hickey E.K."/>
            <person name="Holt I.E."/>
            <person name="Loftus B.J."/>
            <person name="Yang F."/>
            <person name="Smith H.O."/>
            <person name="Venter J.C."/>
            <person name="Dougherty B.A."/>
            <person name="Morrison D.A."/>
            <person name="Hollingshead S.K."/>
            <person name="Fraser C.M."/>
        </authorList>
    </citation>
    <scope>NUCLEOTIDE SEQUENCE [LARGE SCALE GENOMIC DNA]</scope>
    <source>
        <strain evidence="2">ATCC BAA-334 / TIGR4</strain>
    </source>
</reference>
<evidence type="ECO:0000313" key="1">
    <source>
        <dbReference type="EMBL" id="AAK75667.1"/>
    </source>
</evidence>
<keyword evidence="2" id="KW-1185">Reference proteome</keyword>
<protein>
    <submittedName>
        <fullName evidence="1">Uncharacterized protein</fullName>
    </submittedName>
</protein>
<dbReference type="EMBL" id="AE005672">
    <property type="protein sequence ID" value="AAK75667.1"/>
    <property type="molecule type" value="Genomic_DNA"/>
</dbReference>
<evidence type="ECO:0000313" key="2">
    <source>
        <dbReference type="Proteomes" id="UP000000585"/>
    </source>
</evidence>
<sequence>MHKTLENIGEFEEDNLYYSSIDKSRNKDQFSHIFGLYNICSG</sequence>
<dbReference type="AlphaFoldDB" id="A0A0H2UQW3"/>
<dbReference type="EnsemblBacteria" id="AAK75667">
    <property type="protein sequence ID" value="AAK75667"/>
    <property type="gene ID" value="SP_1581"/>
</dbReference>
<name>A0A0H2UQW3_STRPN</name>
<accession>A0A0H2UQW3</accession>
<dbReference type="PaxDb" id="170187-SP_1581"/>